<dbReference type="Pfam" id="PF01817">
    <property type="entry name" value="CM_2"/>
    <property type="match status" value="1"/>
</dbReference>
<dbReference type="AlphaFoldDB" id="A0AB35WQ13"/>
<comment type="caution">
    <text evidence="4">The sequence shown here is derived from an EMBL/GenBank/DDBJ whole genome shotgun (WGS) entry which is preliminary data.</text>
</comment>
<dbReference type="GO" id="GO:0004106">
    <property type="term" value="F:chorismate mutase activity"/>
    <property type="evidence" value="ECO:0007669"/>
    <property type="project" value="UniProtKB-EC"/>
</dbReference>
<keyword evidence="2" id="KW-0413">Isomerase</keyword>
<dbReference type="GO" id="GO:0009697">
    <property type="term" value="P:salicylic acid biosynthetic process"/>
    <property type="evidence" value="ECO:0007669"/>
    <property type="project" value="TreeGrafter"/>
</dbReference>
<dbReference type="PROSITE" id="PS51168">
    <property type="entry name" value="CHORISMATE_MUT_2"/>
    <property type="match status" value="1"/>
</dbReference>
<reference evidence="4 5" key="1">
    <citation type="submission" date="2024-01" db="EMBL/GenBank/DDBJ databases">
        <title>Unpublished Manusciprt.</title>
        <authorList>
            <person name="Duman M."/>
            <person name="Valdes E.G."/>
            <person name="Ajmi N."/>
            <person name="Altun S."/>
            <person name="Saticioglu I.B."/>
        </authorList>
    </citation>
    <scope>NUCLEOTIDE SEQUENCE [LARGE SCALE GENOMIC DNA]</scope>
    <source>
        <strain evidence="4 5">120P</strain>
    </source>
</reference>
<dbReference type="InterPro" id="IPR051331">
    <property type="entry name" value="Chorismate_mutase-related"/>
</dbReference>
<dbReference type="GO" id="GO:0046417">
    <property type="term" value="P:chorismate metabolic process"/>
    <property type="evidence" value="ECO:0007669"/>
    <property type="project" value="InterPro"/>
</dbReference>
<feature type="domain" description="Chorismate mutase" evidence="3">
    <location>
        <begin position="10"/>
        <end position="101"/>
    </location>
</feature>
<dbReference type="SUPFAM" id="SSF48600">
    <property type="entry name" value="Chorismate mutase II"/>
    <property type="match status" value="1"/>
</dbReference>
<evidence type="ECO:0000259" key="3">
    <source>
        <dbReference type="PROSITE" id="PS51168"/>
    </source>
</evidence>
<accession>A0AB35WQ13</accession>
<dbReference type="EMBL" id="JAZDQP010000001">
    <property type="protein sequence ID" value="MEE1865161.1"/>
    <property type="molecule type" value="Genomic_DNA"/>
</dbReference>
<protein>
    <recommendedName>
        <fullName evidence="1">chorismate mutase</fullName>
        <ecNumber evidence="1">5.4.99.5</ecNumber>
    </recommendedName>
</protein>
<dbReference type="InterPro" id="IPR036979">
    <property type="entry name" value="CM_dom_sf"/>
</dbReference>
<evidence type="ECO:0000313" key="4">
    <source>
        <dbReference type="EMBL" id="MEE1865161.1"/>
    </source>
</evidence>
<dbReference type="EC" id="5.4.99.5" evidence="1"/>
<dbReference type="InterPro" id="IPR002701">
    <property type="entry name" value="CM_II_prokaryot"/>
</dbReference>
<dbReference type="SMART" id="SM00830">
    <property type="entry name" value="CM_2"/>
    <property type="match status" value="1"/>
</dbReference>
<dbReference type="RefSeq" id="WP_330078698.1">
    <property type="nucleotide sequence ID" value="NZ_JAZDCU010000001.1"/>
</dbReference>
<organism evidence="4 5">
    <name type="scientific">Pseudomonas auratipiscis</name>
    <dbReference type="NCBI Taxonomy" id="3115853"/>
    <lineage>
        <taxon>Bacteria</taxon>
        <taxon>Pseudomonadati</taxon>
        <taxon>Pseudomonadota</taxon>
        <taxon>Gammaproteobacteria</taxon>
        <taxon>Pseudomonadales</taxon>
        <taxon>Pseudomonadaceae</taxon>
        <taxon>Pseudomonas</taxon>
    </lineage>
</organism>
<dbReference type="PANTHER" id="PTHR38041">
    <property type="entry name" value="CHORISMATE MUTASE"/>
    <property type="match status" value="1"/>
</dbReference>
<evidence type="ECO:0000256" key="2">
    <source>
        <dbReference type="ARBA" id="ARBA00023235"/>
    </source>
</evidence>
<dbReference type="PANTHER" id="PTHR38041:SF1">
    <property type="entry name" value="CHORISMATE MUTASE"/>
    <property type="match status" value="1"/>
</dbReference>
<evidence type="ECO:0000313" key="5">
    <source>
        <dbReference type="Proteomes" id="UP001307839"/>
    </source>
</evidence>
<proteinExistence type="predicted"/>
<name>A0AB35WQ13_9PSED</name>
<dbReference type="InterPro" id="IPR036263">
    <property type="entry name" value="Chorismate_II_sf"/>
</dbReference>
<evidence type="ECO:0000256" key="1">
    <source>
        <dbReference type="ARBA" id="ARBA00012404"/>
    </source>
</evidence>
<dbReference type="Proteomes" id="UP001307839">
    <property type="component" value="Unassembled WGS sequence"/>
</dbReference>
<dbReference type="Gene3D" id="1.20.59.10">
    <property type="entry name" value="Chorismate mutase"/>
    <property type="match status" value="1"/>
</dbReference>
<keyword evidence="5" id="KW-1185">Reference proteome</keyword>
<sequence>MMTQQGTLPPSITTILQPQRDRLDVINNQLVELLCQRMQVCMVIAELKAAHGIAMMQPQRITQVLDAIKAKAVQVGLNAGYVESIFRLIIEETCVQENQLINQRLHQEGQA</sequence>
<gene>
    <name evidence="4" type="ORF">V0R53_02015</name>
</gene>